<dbReference type="Proteomes" id="UP000572268">
    <property type="component" value="Unassembled WGS sequence"/>
</dbReference>
<proteinExistence type="inferred from homology"/>
<dbReference type="InterPro" id="IPR001423">
    <property type="entry name" value="LysoPLipase_patatin_CS"/>
</dbReference>
<evidence type="ECO:0000259" key="12">
    <source>
        <dbReference type="PROSITE" id="PS50042"/>
    </source>
</evidence>
<dbReference type="Gene3D" id="3.40.1090.10">
    <property type="entry name" value="Cytosolic phospholipase A2 catalytic domain"/>
    <property type="match status" value="2"/>
</dbReference>
<dbReference type="EMBL" id="JABANN010000338">
    <property type="protein sequence ID" value="KAF4661869.1"/>
    <property type="molecule type" value="Genomic_DNA"/>
</dbReference>
<evidence type="ECO:0000313" key="16">
    <source>
        <dbReference type="Proteomes" id="UP000570595"/>
    </source>
</evidence>
<feature type="domain" description="Cyclic nucleotide-binding" evidence="12">
    <location>
        <begin position="126"/>
        <end position="233"/>
    </location>
</feature>
<keyword evidence="8 11" id="KW-0472">Membrane</keyword>
<keyword evidence="7 9" id="KW-0443">Lipid metabolism</keyword>
<protein>
    <submittedName>
        <fullName evidence="15">Neuropathy target esterase</fullName>
    </submittedName>
</protein>
<evidence type="ECO:0000313" key="17">
    <source>
        <dbReference type="Proteomes" id="UP000572268"/>
    </source>
</evidence>
<dbReference type="InterPro" id="IPR014710">
    <property type="entry name" value="RmlC-like_jellyroll"/>
</dbReference>
<dbReference type="PROSITE" id="PS51635">
    <property type="entry name" value="PNPLA"/>
    <property type="match status" value="1"/>
</dbReference>
<evidence type="ECO:0000256" key="1">
    <source>
        <dbReference type="ARBA" id="ARBA00004370"/>
    </source>
</evidence>
<evidence type="ECO:0000256" key="3">
    <source>
        <dbReference type="ARBA" id="ARBA00022692"/>
    </source>
</evidence>
<dbReference type="PANTHER" id="PTHR14226:SF29">
    <property type="entry name" value="NEUROPATHY TARGET ESTERASE SWS"/>
    <property type="match status" value="1"/>
</dbReference>
<feature type="domain" description="Cyclic nucleotide-binding" evidence="12">
    <location>
        <begin position="464"/>
        <end position="563"/>
    </location>
</feature>
<organism evidence="15 16">
    <name type="scientific">Perkinsus olseni</name>
    <name type="common">Perkinsus atlanticus</name>
    <dbReference type="NCBI Taxonomy" id="32597"/>
    <lineage>
        <taxon>Eukaryota</taxon>
        <taxon>Sar</taxon>
        <taxon>Alveolata</taxon>
        <taxon>Perkinsozoa</taxon>
        <taxon>Perkinsea</taxon>
        <taxon>Perkinsida</taxon>
        <taxon>Perkinsidae</taxon>
        <taxon>Perkinsus</taxon>
    </lineage>
</organism>
<keyword evidence="5 9" id="KW-0442">Lipid degradation</keyword>
<feature type="short sequence motif" description="GXSXG" evidence="9">
    <location>
        <begin position="903"/>
        <end position="907"/>
    </location>
</feature>
<evidence type="ECO:0000256" key="5">
    <source>
        <dbReference type="ARBA" id="ARBA00022963"/>
    </source>
</evidence>
<keyword evidence="6 11" id="KW-1133">Transmembrane helix</keyword>
<dbReference type="Gene3D" id="2.60.120.10">
    <property type="entry name" value="Jelly Rolls"/>
    <property type="match status" value="3"/>
</dbReference>
<comment type="similarity">
    <text evidence="2">Belongs to the NTE family.</text>
</comment>
<feature type="short sequence motif" description="GXGXXG" evidence="9">
    <location>
        <begin position="876"/>
        <end position="881"/>
    </location>
</feature>
<dbReference type="GO" id="GO:0016020">
    <property type="term" value="C:membrane"/>
    <property type="evidence" value="ECO:0007669"/>
    <property type="project" value="UniProtKB-SubCell"/>
</dbReference>
<feature type="region of interest" description="Disordered" evidence="10">
    <location>
        <begin position="50"/>
        <end position="91"/>
    </location>
</feature>
<comment type="subcellular location">
    <subcellularLocation>
        <location evidence="1">Membrane</location>
    </subcellularLocation>
</comment>
<dbReference type="PROSITE" id="PS01237">
    <property type="entry name" value="UPF0028"/>
    <property type="match status" value="1"/>
</dbReference>
<evidence type="ECO:0000256" key="4">
    <source>
        <dbReference type="ARBA" id="ARBA00022801"/>
    </source>
</evidence>
<evidence type="ECO:0000313" key="14">
    <source>
        <dbReference type="EMBL" id="KAF4661869.1"/>
    </source>
</evidence>
<evidence type="ECO:0000256" key="2">
    <source>
        <dbReference type="ARBA" id="ARBA00006636"/>
    </source>
</evidence>
<dbReference type="PANTHER" id="PTHR14226">
    <property type="entry name" value="NEUROPATHY TARGET ESTERASE/SWISS CHEESE D.MELANOGASTER"/>
    <property type="match status" value="1"/>
</dbReference>
<dbReference type="Pfam" id="PF01734">
    <property type="entry name" value="Patatin"/>
    <property type="match status" value="1"/>
</dbReference>
<dbReference type="GO" id="GO:0004622">
    <property type="term" value="F:phosphatidylcholine lysophospholipase activity"/>
    <property type="evidence" value="ECO:0007669"/>
    <property type="project" value="InterPro"/>
</dbReference>
<gene>
    <name evidence="15" type="primary">PNPLA6_1</name>
    <name evidence="14" type="ORF">FOL46_005547</name>
    <name evidence="15" type="ORF">FOZ61_001187</name>
</gene>
<comment type="caution">
    <text evidence="15">The sequence shown here is derived from an EMBL/GenBank/DDBJ whole genome shotgun (WGS) entry which is preliminary data.</text>
</comment>
<evidence type="ECO:0000256" key="6">
    <source>
        <dbReference type="ARBA" id="ARBA00022989"/>
    </source>
</evidence>
<dbReference type="SUPFAM" id="SSF51206">
    <property type="entry name" value="cAMP-binding domain-like"/>
    <property type="match status" value="3"/>
</dbReference>
<name>A0A7J6LXW8_PEROL</name>
<feature type="region of interest" description="Disordered" evidence="10">
    <location>
        <begin position="342"/>
        <end position="379"/>
    </location>
</feature>
<dbReference type="AlphaFoldDB" id="A0A7J6LXW8"/>
<reference evidence="16 17" key="1">
    <citation type="submission" date="2020-04" db="EMBL/GenBank/DDBJ databases">
        <title>Perkinsus olseni comparative genomics.</title>
        <authorList>
            <person name="Bogema D.R."/>
        </authorList>
    </citation>
    <scope>NUCLEOTIDE SEQUENCE [LARGE SCALE GENOMIC DNA]</scope>
    <source>
        <strain evidence="15">ATCC PRA-179</strain>
        <strain evidence="14">ATCC PRA-31</strain>
    </source>
</reference>
<dbReference type="EMBL" id="JABAHT010000128">
    <property type="protein sequence ID" value="KAF4664006.1"/>
    <property type="molecule type" value="Genomic_DNA"/>
</dbReference>
<feature type="short sequence motif" description="DGA/G" evidence="9">
    <location>
        <begin position="1026"/>
        <end position="1028"/>
    </location>
</feature>
<evidence type="ECO:0000256" key="8">
    <source>
        <dbReference type="ARBA" id="ARBA00023136"/>
    </source>
</evidence>
<dbReference type="Pfam" id="PF24179">
    <property type="entry name" value="NTE_Ploop"/>
    <property type="match status" value="1"/>
</dbReference>
<evidence type="ECO:0000256" key="9">
    <source>
        <dbReference type="PROSITE-ProRule" id="PRU01161"/>
    </source>
</evidence>
<dbReference type="InterPro" id="IPR016035">
    <property type="entry name" value="Acyl_Trfase/lysoPLipase"/>
</dbReference>
<feature type="active site" description="Proton acceptor" evidence="9">
    <location>
        <position position="1026"/>
    </location>
</feature>
<dbReference type="InterPro" id="IPR056556">
    <property type="entry name" value="NTE1_P-loop_dom"/>
</dbReference>
<dbReference type="InterPro" id="IPR018490">
    <property type="entry name" value="cNMP-bd_dom_sf"/>
</dbReference>
<dbReference type="InterPro" id="IPR002641">
    <property type="entry name" value="PNPLA_dom"/>
</dbReference>
<evidence type="ECO:0000256" key="11">
    <source>
        <dbReference type="SAM" id="Phobius"/>
    </source>
</evidence>
<evidence type="ECO:0000259" key="13">
    <source>
        <dbReference type="PROSITE" id="PS51635"/>
    </source>
</evidence>
<dbReference type="SMART" id="SM00100">
    <property type="entry name" value="cNMP"/>
    <property type="match status" value="2"/>
</dbReference>
<evidence type="ECO:0000256" key="7">
    <source>
        <dbReference type="ARBA" id="ARBA00023098"/>
    </source>
</evidence>
<evidence type="ECO:0000313" key="15">
    <source>
        <dbReference type="EMBL" id="KAF4664006.1"/>
    </source>
</evidence>
<dbReference type="Proteomes" id="UP000570595">
    <property type="component" value="Unassembled WGS sequence"/>
</dbReference>
<dbReference type="PROSITE" id="PS50042">
    <property type="entry name" value="CNMP_BINDING_3"/>
    <property type="match status" value="2"/>
</dbReference>
<evidence type="ECO:0000256" key="10">
    <source>
        <dbReference type="SAM" id="MobiDB-lite"/>
    </source>
</evidence>
<dbReference type="CDD" id="cd00038">
    <property type="entry name" value="CAP_ED"/>
    <property type="match status" value="2"/>
</dbReference>
<dbReference type="SUPFAM" id="SSF52151">
    <property type="entry name" value="FabD/lysophospholipase-like"/>
    <property type="match status" value="1"/>
</dbReference>
<feature type="compositionally biased region" description="Low complexity" evidence="10">
    <location>
        <begin position="343"/>
        <end position="362"/>
    </location>
</feature>
<dbReference type="OrthoDB" id="421051at2759"/>
<dbReference type="Pfam" id="PF00027">
    <property type="entry name" value="cNMP_binding"/>
    <property type="match status" value="2"/>
</dbReference>
<feature type="domain" description="PNPLA" evidence="13">
    <location>
        <begin position="872"/>
        <end position="1039"/>
    </location>
</feature>
<feature type="active site" description="Nucleophile" evidence="9">
    <location>
        <position position="905"/>
    </location>
</feature>
<dbReference type="GO" id="GO:0046470">
    <property type="term" value="P:phosphatidylcholine metabolic process"/>
    <property type="evidence" value="ECO:0007669"/>
    <property type="project" value="InterPro"/>
</dbReference>
<accession>A0A7J6LXW8</accession>
<dbReference type="InterPro" id="IPR050301">
    <property type="entry name" value="NTE"/>
</dbReference>
<sequence length="1223" mass="134675">MASVSIISRFADLLRFLFSAKVLLAACIVVVTYFALYYWVDRERRKRGKQGEMVERKPLHANQEYVDPEGESGESGTVYEPPLTRPSADKGLDMFVSDTDGGGFCSDDEPDEPTKLRAEFLRKCSAFSMLPSSTLMAVLKHVQLVSFKKGEKLFEEGTPRDRILIVHSGEVSVTTRGKHSSYKVPAGCAAVGLMFMLLSLDDVTTVPHVSTAVAITDTVTCLSLSVRDIRFLLTDTGHARSMLHLFQILNLRLQRIILPTLTRLFGLTDELYRRDSSAAQHLFVPKDVLEVGDPVEIATYALIPGGAERDELREEVREYLRSAKEANRGIKLATFSQGRHLLSDASSSDDSSTTSASALDALEATDDPRPQRRPNAVSKSSPLYVLVSGEVSMRMTPSDGDTREVYRPQPGEMFGVLSSTMGGSTANEWQATAASEVRVVLIPAELVSYVGSIAPTCMLSMFAATAGRTNDLLHRIDASIEWRPLEASKHLFDAGDTPQGFYIVLSGRLVSVGPPRVSERYGRERKVRPIVRTYVRGDVIGERECLAREKYAENVVAVRDSELCRVTDMMLNLMVAECPQALLNLAAWTASRQSSILSPLPSSNGRLKQQHLGEVDLGVGRAKITSTRLPDSLTAANRTPTTICVMGLSTDVPLHTACMSIVDALRIVGISATHVDRSYMQSGEDRCFVNTRDDTVTSGDAVGRQALVDLLGRRYAQRAVALGELEERVDVVVYEADPCGDGATISEWTKLCARQADTVLLLSWFDGDTSLTFAEKTCVSPNSTTELLLLHRESRREFANTAAPYRDMLKPGLRNYIKHAIKEAGLDEQPATRKFMEARPWLSACHHIRSGPMEHRDWERIARILSGRAVALMLGGGGARGCAHLGVLRALTEHNVPVDMIAGVSMGSFVAAVFAMTGSYKAMMERVAQVFRDSLSLMSILTDLTFPSTAYFKGHLLNNGLQRAFAQVRIEDLWLPFICISTDIVGFRERVHDFGTLWKAVRASMSLAGFIPPMPDENHPGSLLVDGAYVNNFPVEHLRAMGASIVISVDVASEFNPIRSDYGDCLSGVPALVRAASSFVGVDRCPRRKGNRPSPPSLGDIQERLMYISDTAKNATRSRQIDLALRPPIDQFALLDFHKYQMIADVGYEYANPLVEDWLRSAPAGQVVARIAKQSKELGGRHYHGRVQSANKQHSIAVLRRAAARRARSIIRRYTPSEGDDEL</sequence>
<keyword evidence="4 9" id="KW-0378">Hydrolase</keyword>
<keyword evidence="3 11" id="KW-0812">Transmembrane</keyword>
<dbReference type="InterPro" id="IPR000595">
    <property type="entry name" value="cNMP-bd_dom"/>
</dbReference>
<feature type="transmembrane region" description="Helical" evidence="11">
    <location>
        <begin position="20"/>
        <end position="40"/>
    </location>
</feature>
<dbReference type="GO" id="GO:0016042">
    <property type="term" value="P:lipid catabolic process"/>
    <property type="evidence" value="ECO:0007669"/>
    <property type="project" value="UniProtKB-UniRule"/>
</dbReference>